<proteinExistence type="inferred from homology"/>
<evidence type="ECO:0000313" key="6">
    <source>
        <dbReference type="Proteomes" id="UP001530315"/>
    </source>
</evidence>
<accession>A0ABD3PXJ6</accession>
<feature type="signal peptide" evidence="4">
    <location>
        <begin position="1"/>
        <end position="19"/>
    </location>
</feature>
<dbReference type="Pfam" id="PF01025">
    <property type="entry name" value="GrpE"/>
    <property type="match status" value="1"/>
</dbReference>
<gene>
    <name evidence="5" type="ORF">ACHAW5_002621</name>
</gene>
<dbReference type="InterPro" id="IPR013805">
    <property type="entry name" value="GrpE_CC"/>
</dbReference>
<name>A0ABD3PXJ6_9STRA</name>
<feature type="region of interest" description="Disordered" evidence="3">
    <location>
        <begin position="55"/>
        <end position="112"/>
    </location>
</feature>
<organism evidence="5 6">
    <name type="scientific">Stephanodiscus triporus</name>
    <dbReference type="NCBI Taxonomy" id="2934178"/>
    <lineage>
        <taxon>Eukaryota</taxon>
        <taxon>Sar</taxon>
        <taxon>Stramenopiles</taxon>
        <taxon>Ochrophyta</taxon>
        <taxon>Bacillariophyta</taxon>
        <taxon>Coscinodiscophyceae</taxon>
        <taxon>Thalassiosirophycidae</taxon>
        <taxon>Stephanodiscales</taxon>
        <taxon>Stephanodiscaceae</taxon>
        <taxon>Stephanodiscus</taxon>
    </lineage>
</organism>
<dbReference type="EMBL" id="JALLAZ020000572">
    <property type="protein sequence ID" value="KAL3791976.1"/>
    <property type="molecule type" value="Genomic_DNA"/>
</dbReference>
<comment type="caution">
    <text evidence="5">The sequence shown here is derived from an EMBL/GenBank/DDBJ whole genome shotgun (WGS) entry which is preliminary data.</text>
</comment>
<sequence>MAPLIAAAGIAFAILSSSSAPSSSVVDAFAPVATTGHGRRNPVVVVVASPSGQPVVASGIRMSGGEEGAADDSTATTVEESTPPAGAEDERRPEEEEDDDDDDEEERKTKEVEELRLTIASLESSIKAKRSQLSNLKDQADKYSPAGYARQVASVENAKRVRGANVADDKTAARASVLRTFLPAFDELDVLGRRYDGNAFANTFDSGIRSELESSLRDLGVSEYVVSAGQSILDVGRVVAVEQEHSEEHPRGTAIRMLKAGMEISGNVIRPAEVVGSLGSEEDIATVAAAAEGVEGEGEGEGEDAGEGTSE</sequence>
<keyword evidence="4" id="KW-0732">Signal</keyword>
<evidence type="ECO:0000256" key="1">
    <source>
        <dbReference type="ARBA" id="ARBA00009054"/>
    </source>
</evidence>
<comment type="similarity">
    <text evidence="1">Belongs to the GrpE family.</text>
</comment>
<feature type="chain" id="PRO_5044835362" description="GrpE protein homolog" evidence="4">
    <location>
        <begin position="20"/>
        <end position="311"/>
    </location>
</feature>
<feature type="compositionally biased region" description="Acidic residues" evidence="3">
    <location>
        <begin position="95"/>
        <end position="105"/>
    </location>
</feature>
<reference evidence="5 6" key="1">
    <citation type="submission" date="2024-10" db="EMBL/GenBank/DDBJ databases">
        <title>Updated reference genomes for cyclostephanoid diatoms.</title>
        <authorList>
            <person name="Roberts W.R."/>
            <person name="Alverson A.J."/>
        </authorList>
    </citation>
    <scope>NUCLEOTIDE SEQUENCE [LARGE SCALE GENOMIC DNA]</scope>
    <source>
        <strain evidence="5 6">AJA276-08</strain>
    </source>
</reference>
<protein>
    <recommendedName>
        <fullName evidence="7">GrpE protein homolog</fullName>
    </recommendedName>
</protein>
<dbReference type="Proteomes" id="UP001530315">
    <property type="component" value="Unassembled WGS sequence"/>
</dbReference>
<keyword evidence="6" id="KW-1185">Reference proteome</keyword>
<evidence type="ECO:0000256" key="3">
    <source>
        <dbReference type="SAM" id="MobiDB-lite"/>
    </source>
</evidence>
<dbReference type="Gene3D" id="3.90.20.20">
    <property type="match status" value="1"/>
</dbReference>
<evidence type="ECO:0000313" key="5">
    <source>
        <dbReference type="EMBL" id="KAL3791976.1"/>
    </source>
</evidence>
<dbReference type="AlphaFoldDB" id="A0ABD3PXJ6"/>
<feature type="compositionally biased region" description="Acidic residues" evidence="3">
    <location>
        <begin position="294"/>
        <end position="311"/>
    </location>
</feature>
<evidence type="ECO:0008006" key="7">
    <source>
        <dbReference type="Google" id="ProtNLM"/>
    </source>
</evidence>
<feature type="region of interest" description="Disordered" evidence="3">
    <location>
        <begin position="290"/>
        <end position="311"/>
    </location>
</feature>
<evidence type="ECO:0000256" key="2">
    <source>
        <dbReference type="ARBA" id="ARBA00023186"/>
    </source>
</evidence>
<dbReference type="InterPro" id="IPR000740">
    <property type="entry name" value="GrpE"/>
</dbReference>
<keyword evidence="2" id="KW-0143">Chaperone</keyword>
<evidence type="ECO:0000256" key="4">
    <source>
        <dbReference type="SAM" id="SignalP"/>
    </source>
</evidence>